<organism evidence="3">
    <name type="scientific">Picea glauca</name>
    <name type="common">White spruce</name>
    <name type="synonym">Pinus glauca</name>
    <dbReference type="NCBI Taxonomy" id="3330"/>
    <lineage>
        <taxon>Eukaryota</taxon>
        <taxon>Viridiplantae</taxon>
        <taxon>Streptophyta</taxon>
        <taxon>Embryophyta</taxon>
        <taxon>Tracheophyta</taxon>
        <taxon>Spermatophyta</taxon>
        <taxon>Pinopsida</taxon>
        <taxon>Pinidae</taxon>
        <taxon>Conifers I</taxon>
        <taxon>Pinales</taxon>
        <taxon>Pinaceae</taxon>
        <taxon>Picea</taxon>
    </lineage>
</organism>
<proteinExistence type="predicted"/>
<protein>
    <submittedName>
        <fullName evidence="3">Uncharacterized protein</fullName>
    </submittedName>
</protein>
<sequence length="163" mass="17886">MTRPANLDVFSFLGLEKDWAQYPHPLSLLSCFPAPLLSGLPALLLTYSTGHLLPCSCSCSPAPLLPSISPSSILYLLSSLSISICIYVIYIYIKGWVGITVTNEQMLSQPFIRSTLKDRIIHPEKSDPKFDSSGDSKVGGTSRFRWTSFKKKALTAGQRSASE</sequence>
<evidence type="ECO:0000256" key="1">
    <source>
        <dbReference type="SAM" id="MobiDB-lite"/>
    </source>
</evidence>
<evidence type="ECO:0000256" key="2">
    <source>
        <dbReference type="SAM" id="Phobius"/>
    </source>
</evidence>
<feature type="region of interest" description="Disordered" evidence="1">
    <location>
        <begin position="123"/>
        <end position="142"/>
    </location>
</feature>
<keyword evidence="2" id="KW-0472">Membrane</keyword>
<feature type="compositionally biased region" description="Basic and acidic residues" evidence="1">
    <location>
        <begin position="123"/>
        <end position="134"/>
    </location>
</feature>
<reference evidence="3" key="1">
    <citation type="journal article" date="2015" name="Genome Biol. Evol.">
        <title>Organellar Genomes of White Spruce (Picea glauca): Assembly and Annotation.</title>
        <authorList>
            <person name="Jackman S.D."/>
            <person name="Warren R.L."/>
            <person name="Gibb E.A."/>
            <person name="Vandervalk B.P."/>
            <person name="Mohamadi H."/>
            <person name="Chu J."/>
            <person name="Raymond A."/>
            <person name="Pleasance S."/>
            <person name="Coope R."/>
            <person name="Wildung M.R."/>
            <person name="Ritland C.E."/>
            <person name="Bousquet J."/>
            <person name="Jones S.J."/>
            <person name="Bohlmann J."/>
            <person name="Birol I."/>
        </authorList>
    </citation>
    <scope>NUCLEOTIDE SEQUENCE [LARGE SCALE GENOMIC DNA]</scope>
    <source>
        <tissue evidence="3">Flushing bud</tissue>
    </source>
</reference>
<keyword evidence="3" id="KW-0496">Mitochondrion</keyword>
<dbReference type="AlphaFoldDB" id="A0A101LWP4"/>
<feature type="transmembrane region" description="Helical" evidence="2">
    <location>
        <begin position="73"/>
        <end position="93"/>
    </location>
</feature>
<gene>
    <name evidence="3" type="ORF">ABT39_MTgene1405</name>
</gene>
<keyword evidence="2" id="KW-0812">Transmembrane</keyword>
<geneLocation type="mitochondrion" evidence="3"/>
<accession>A0A101LWP4</accession>
<dbReference type="PROSITE" id="PS51257">
    <property type="entry name" value="PROKAR_LIPOPROTEIN"/>
    <property type="match status" value="1"/>
</dbReference>
<evidence type="ECO:0000313" key="3">
    <source>
        <dbReference type="EMBL" id="KUM46725.1"/>
    </source>
</evidence>
<comment type="caution">
    <text evidence="3">The sequence shown here is derived from an EMBL/GenBank/DDBJ whole genome shotgun (WGS) entry which is preliminary data.</text>
</comment>
<keyword evidence="2" id="KW-1133">Transmembrane helix</keyword>
<dbReference type="EMBL" id="LKAM01000010">
    <property type="protein sequence ID" value="KUM46725.1"/>
    <property type="molecule type" value="Genomic_DNA"/>
</dbReference>
<name>A0A101LWP4_PICGL</name>